<dbReference type="Proteomes" id="UP000613177">
    <property type="component" value="Unassembled WGS sequence"/>
</dbReference>
<sequence length="531" mass="57692">MNKAFFICGNQKAPVGVSATKEKVDVQHVESNNLDSDAQRLQDLGYKQEFKREISLFVQAGFGFSTMAVLPSWMVGFGSSINAGGPSSLFWGWLVVSPFVMCIALSMAEVISAYPLAGGVYSWAYLLSNKKWGPFMAYINGYAYLVGLTAVVITLAWTSATFIFDIANTLNITQIDSQGANVGLYIGLIIAATLYNLLGLRFSAYLNKFMVGWVLIGTLVIIIAVPVMAPSHQTAEWVFTEFTNNTGYTNNGIVFFIGMLQAGWALVGYETGAQIVEGTKNAAVTAPRGIIICVIGAIVQGFALILSTVFSIQDVNELLDSSMPVATFFLRATESRAVTAFFLVILLVTQIGSLCNSILAAAHFAWSMSRDGCLPFSGFLYKLRGDNHIAANSFFFIMVICIVVILPSFASAVYWQAIMSAAVISINVSYALPLLCRLIWSRNTMPKGPFSLGKWGVPLNVISVVWASFFGVILCIPSVSPVTPEAMNWASLMIGGVMTFSIFFWFISGRRKFAGHVQTAETTESTEPAKQ</sequence>
<feature type="transmembrane region" description="Helical" evidence="6">
    <location>
        <begin position="56"/>
        <end position="78"/>
    </location>
</feature>
<feature type="transmembrane region" description="Helical" evidence="6">
    <location>
        <begin position="210"/>
        <end position="229"/>
    </location>
</feature>
<evidence type="ECO:0008006" key="9">
    <source>
        <dbReference type="Google" id="ProtNLM"/>
    </source>
</evidence>
<dbReference type="GO" id="GO:0022857">
    <property type="term" value="F:transmembrane transporter activity"/>
    <property type="evidence" value="ECO:0007669"/>
    <property type="project" value="InterPro"/>
</dbReference>
<feature type="transmembrane region" description="Helical" evidence="6">
    <location>
        <begin position="290"/>
        <end position="312"/>
    </location>
</feature>
<feature type="transmembrane region" description="Helical" evidence="6">
    <location>
        <begin position="389"/>
        <end position="407"/>
    </location>
</feature>
<name>A0A8H7SHJ4_9FUNG</name>
<comment type="subcellular location">
    <subcellularLocation>
        <location evidence="1">Membrane</location>
        <topology evidence="1">Multi-pass membrane protein</topology>
    </subcellularLocation>
</comment>
<keyword evidence="4 6" id="KW-1133">Transmembrane helix</keyword>
<proteinExistence type="predicted"/>
<gene>
    <name evidence="7" type="ORF">INT48_008324</name>
</gene>
<dbReference type="PANTHER" id="PTHR45649">
    <property type="entry name" value="AMINO-ACID PERMEASE BAT1"/>
    <property type="match status" value="1"/>
</dbReference>
<dbReference type="PROSITE" id="PS00218">
    <property type="entry name" value="AMINO_ACID_PERMEASE_1"/>
    <property type="match status" value="1"/>
</dbReference>
<protein>
    <recommendedName>
        <fullName evidence="9">Amino acid transporter</fullName>
    </recommendedName>
</protein>
<evidence type="ECO:0000313" key="8">
    <source>
        <dbReference type="Proteomes" id="UP000613177"/>
    </source>
</evidence>
<feature type="transmembrane region" description="Helical" evidence="6">
    <location>
        <begin position="178"/>
        <end position="198"/>
    </location>
</feature>
<dbReference type="InterPro" id="IPR002293">
    <property type="entry name" value="AA/rel_permease1"/>
</dbReference>
<evidence type="ECO:0000256" key="3">
    <source>
        <dbReference type="ARBA" id="ARBA00022692"/>
    </source>
</evidence>
<accession>A0A8H7SHJ4</accession>
<evidence type="ECO:0000256" key="5">
    <source>
        <dbReference type="ARBA" id="ARBA00023136"/>
    </source>
</evidence>
<feature type="transmembrane region" description="Helical" evidence="6">
    <location>
        <begin position="135"/>
        <end position="158"/>
    </location>
</feature>
<evidence type="ECO:0000256" key="6">
    <source>
        <dbReference type="SAM" id="Phobius"/>
    </source>
</evidence>
<evidence type="ECO:0000313" key="7">
    <source>
        <dbReference type="EMBL" id="KAG2230519.1"/>
    </source>
</evidence>
<dbReference type="Gene3D" id="1.20.1740.10">
    <property type="entry name" value="Amino acid/polyamine transporter I"/>
    <property type="match status" value="1"/>
</dbReference>
<dbReference type="PIRSF" id="PIRSF006060">
    <property type="entry name" value="AA_transporter"/>
    <property type="match status" value="1"/>
</dbReference>
<keyword evidence="2" id="KW-0813">Transport</keyword>
<keyword evidence="8" id="KW-1185">Reference proteome</keyword>
<dbReference type="GO" id="GO:0006865">
    <property type="term" value="P:amino acid transport"/>
    <property type="evidence" value="ECO:0007669"/>
    <property type="project" value="InterPro"/>
</dbReference>
<organism evidence="7 8">
    <name type="scientific">Thamnidium elegans</name>
    <dbReference type="NCBI Taxonomy" id="101142"/>
    <lineage>
        <taxon>Eukaryota</taxon>
        <taxon>Fungi</taxon>
        <taxon>Fungi incertae sedis</taxon>
        <taxon>Mucoromycota</taxon>
        <taxon>Mucoromycotina</taxon>
        <taxon>Mucoromycetes</taxon>
        <taxon>Mucorales</taxon>
        <taxon>Mucorineae</taxon>
        <taxon>Mucoraceae</taxon>
        <taxon>Thamnidium</taxon>
    </lineage>
</organism>
<feature type="transmembrane region" description="Helical" evidence="6">
    <location>
        <begin position="457"/>
        <end position="480"/>
    </location>
</feature>
<evidence type="ECO:0000256" key="4">
    <source>
        <dbReference type="ARBA" id="ARBA00022989"/>
    </source>
</evidence>
<dbReference type="InterPro" id="IPR004840">
    <property type="entry name" value="Amino_acid_permease_CS"/>
</dbReference>
<dbReference type="Pfam" id="PF13520">
    <property type="entry name" value="AA_permease_2"/>
    <property type="match status" value="1"/>
</dbReference>
<keyword evidence="3 6" id="KW-0812">Transmembrane</keyword>
<evidence type="ECO:0000256" key="2">
    <source>
        <dbReference type="ARBA" id="ARBA00022448"/>
    </source>
</evidence>
<feature type="transmembrane region" description="Helical" evidence="6">
    <location>
        <begin position="90"/>
        <end position="114"/>
    </location>
</feature>
<comment type="caution">
    <text evidence="7">The sequence shown here is derived from an EMBL/GenBank/DDBJ whole genome shotgun (WGS) entry which is preliminary data.</text>
</comment>
<dbReference type="GO" id="GO:0016020">
    <property type="term" value="C:membrane"/>
    <property type="evidence" value="ECO:0007669"/>
    <property type="project" value="UniProtKB-SubCell"/>
</dbReference>
<feature type="transmembrane region" description="Helical" evidence="6">
    <location>
        <begin position="340"/>
        <end position="368"/>
    </location>
</feature>
<feature type="transmembrane region" description="Helical" evidence="6">
    <location>
        <begin position="413"/>
        <end position="436"/>
    </location>
</feature>
<feature type="transmembrane region" description="Helical" evidence="6">
    <location>
        <begin position="486"/>
        <end position="507"/>
    </location>
</feature>
<dbReference type="EMBL" id="JAEPRE010000197">
    <property type="protein sequence ID" value="KAG2230519.1"/>
    <property type="molecule type" value="Genomic_DNA"/>
</dbReference>
<dbReference type="PANTHER" id="PTHR45649:SF26">
    <property type="entry name" value="OS04G0435100 PROTEIN"/>
    <property type="match status" value="1"/>
</dbReference>
<reference evidence="7" key="1">
    <citation type="submission" date="2021-01" db="EMBL/GenBank/DDBJ databases">
        <title>Metabolic potential, ecology and presence of endohyphal bacteria is reflected in genomic diversity of Mucoromycotina.</title>
        <authorList>
            <person name="Muszewska A."/>
            <person name="Okrasinska A."/>
            <person name="Steczkiewicz K."/>
            <person name="Drgas O."/>
            <person name="Orlowska M."/>
            <person name="Perlinska-Lenart U."/>
            <person name="Aleksandrzak-Piekarczyk T."/>
            <person name="Szatraj K."/>
            <person name="Zielenkiewicz U."/>
            <person name="Pilsyk S."/>
            <person name="Malc E."/>
            <person name="Mieczkowski P."/>
            <person name="Kruszewska J.S."/>
            <person name="Biernat P."/>
            <person name="Pawlowska J."/>
        </authorList>
    </citation>
    <scope>NUCLEOTIDE SEQUENCE</scope>
    <source>
        <strain evidence="7">WA0000018081</strain>
    </source>
</reference>
<feature type="transmembrane region" description="Helical" evidence="6">
    <location>
        <begin position="249"/>
        <end position="269"/>
    </location>
</feature>
<dbReference type="AlphaFoldDB" id="A0A8H7SHJ4"/>
<keyword evidence="5 6" id="KW-0472">Membrane</keyword>
<evidence type="ECO:0000256" key="1">
    <source>
        <dbReference type="ARBA" id="ARBA00004141"/>
    </source>
</evidence>